<proteinExistence type="predicted"/>
<reference evidence="1" key="1">
    <citation type="submission" date="2022-10" db="EMBL/GenBank/DDBJ databases">
        <title>Culturing micro-colonial fungi from biological soil crusts in the Mojave desert and describing Neophaeococcomyces mojavensis, and introducing the new genera and species Taxawa tesnikishii.</title>
        <authorList>
            <person name="Kurbessoian T."/>
            <person name="Stajich J.E."/>
        </authorList>
    </citation>
    <scope>NUCLEOTIDE SEQUENCE</scope>
    <source>
        <strain evidence="1">JES_112</strain>
    </source>
</reference>
<sequence>MYVHFWTLTHFLFATAAIASNSLNLSSSSTSIETTCPFRTVNYITHTLPQQCLPTSRSLNSTNAQETVHGMPVVTETSATDNPSSEAVQATTSNAASISTPSANPTISISVSTSTLLDPSASTHFTSESYALAHVPHVLEEDSALESGNFLSFEEWKKQNLKKAGQSEHVGKGAQADFQEPRKRPANVQNTLDSLGDDAEIDLDFTGFVPGGPEKGPHEATYPIAEVPEQENAEPQGAPWARSRSRDAGTTCKERFNYASFDCAANILKTNREAKSANAVLLENKDSYMLNQCAAKEKFIILELCNDIQIDTIVLANFEFFSSTFRTFRVSVSDRYPVKVEKWKTLGVYEARNTREVQAFLVENPVIWARYVRIDFLTQYGKEFYCPVSLLRVHGTTMMEEYKHDMDVGLEDENDDTKPEQEEHTSSVDSLTPEAVAEPLTSHATLVEVNVPVASHITDCSQEGSENTNTEKASVDLTGVIPASVVAFEAIMSVVGPSDVCVPTDSPAPVTSLQETSVSQASSSTEPAATALKDQVQATGIPYAAQRSSSTTSNTSIISPSSGSIVSSSSVLNNSRTTTNNAASSGRDKPSTSASDKSRQSSMSVQSAPPMPTIQESFFKSVQKRLQMLEANSSLSLQYIEDQSRALRDAFKKVEQRQLAKTTVFLDQLNTTVLNELRDFRQQYDQLWQSTVIELQIQRERYERDNEAINARLGILADEVVFQRRMGILQMVLILVCLVLVLFSRGAINNYLELPIVQNVLSRSPNAKWLNLSNNGSGVRPGPMGRARSAHQLRIGILKGHRRMQSEDSITDAHSGPEAYAPPTPLSFDAQSETDYFKDEIKSPISDFEKDDHAFEDPEFDPSSIQRPSTSPPVLRINNLPPVLEAHIISDDEMHNVQPVDEVTEIPNHTLPSQLQVDGASPTSKNLTWDLPAS</sequence>
<accession>A0ACC3A9J9</accession>
<evidence type="ECO:0000313" key="1">
    <source>
        <dbReference type="EMBL" id="KAJ9657639.1"/>
    </source>
</evidence>
<keyword evidence="2" id="KW-1185">Reference proteome</keyword>
<organism evidence="1 2">
    <name type="scientific">Neophaeococcomyces mojaviensis</name>
    <dbReference type="NCBI Taxonomy" id="3383035"/>
    <lineage>
        <taxon>Eukaryota</taxon>
        <taxon>Fungi</taxon>
        <taxon>Dikarya</taxon>
        <taxon>Ascomycota</taxon>
        <taxon>Pezizomycotina</taxon>
        <taxon>Eurotiomycetes</taxon>
        <taxon>Chaetothyriomycetidae</taxon>
        <taxon>Chaetothyriales</taxon>
        <taxon>Chaetothyriales incertae sedis</taxon>
        <taxon>Neophaeococcomyces</taxon>
    </lineage>
</organism>
<dbReference type="Proteomes" id="UP001172386">
    <property type="component" value="Unassembled WGS sequence"/>
</dbReference>
<dbReference type="EMBL" id="JAPDRQ010000061">
    <property type="protein sequence ID" value="KAJ9657639.1"/>
    <property type="molecule type" value="Genomic_DNA"/>
</dbReference>
<name>A0ACC3A9J9_9EURO</name>
<gene>
    <name evidence="1" type="ORF">H2198_004167</name>
</gene>
<evidence type="ECO:0000313" key="2">
    <source>
        <dbReference type="Proteomes" id="UP001172386"/>
    </source>
</evidence>
<comment type="caution">
    <text evidence="1">The sequence shown here is derived from an EMBL/GenBank/DDBJ whole genome shotgun (WGS) entry which is preliminary data.</text>
</comment>
<protein>
    <submittedName>
        <fullName evidence="1">Uncharacterized protein</fullName>
    </submittedName>
</protein>